<evidence type="ECO:0000259" key="4">
    <source>
        <dbReference type="Pfam" id="PF03668"/>
    </source>
</evidence>
<keyword evidence="2" id="KW-0067">ATP-binding</keyword>
<organism evidence="5">
    <name type="scientific">Cyprideis torosa</name>
    <dbReference type="NCBI Taxonomy" id="163714"/>
    <lineage>
        <taxon>Eukaryota</taxon>
        <taxon>Metazoa</taxon>
        <taxon>Ecdysozoa</taxon>
        <taxon>Arthropoda</taxon>
        <taxon>Crustacea</taxon>
        <taxon>Oligostraca</taxon>
        <taxon>Ostracoda</taxon>
        <taxon>Podocopa</taxon>
        <taxon>Podocopida</taxon>
        <taxon>Cytherocopina</taxon>
        <taxon>Cytheroidea</taxon>
        <taxon>Cytherideidae</taxon>
        <taxon>Cyprideis</taxon>
    </lineage>
</organism>
<dbReference type="EMBL" id="OB720428">
    <property type="protein sequence ID" value="CAD7239271.1"/>
    <property type="molecule type" value="Genomic_DNA"/>
</dbReference>
<evidence type="ECO:0000313" key="5">
    <source>
        <dbReference type="EMBL" id="CAD7239271.1"/>
    </source>
</evidence>
<keyword evidence="3" id="KW-0342">GTP-binding</keyword>
<reference evidence="5" key="1">
    <citation type="submission" date="2020-11" db="EMBL/GenBank/DDBJ databases">
        <authorList>
            <person name="Tran Van P."/>
        </authorList>
    </citation>
    <scope>NUCLEOTIDE SEQUENCE</scope>
</reference>
<dbReference type="OrthoDB" id="10267139at2759"/>
<dbReference type="GO" id="GO:0005525">
    <property type="term" value="F:GTP binding"/>
    <property type="evidence" value="ECO:0007669"/>
    <property type="project" value="UniProtKB-KW"/>
</dbReference>
<dbReference type="SUPFAM" id="SSF52540">
    <property type="entry name" value="P-loop containing nucleoside triphosphate hydrolases"/>
    <property type="match status" value="1"/>
</dbReference>
<accession>A0A7R8WYA1</accession>
<feature type="domain" description="RapZ-like N-terminal" evidence="4">
    <location>
        <begin position="72"/>
        <end position="207"/>
    </location>
</feature>
<feature type="non-terminal residue" evidence="5">
    <location>
        <position position="207"/>
    </location>
</feature>
<sequence length="207" mass="22463">MHICPPLRGAGPRSARGRTPAPGTRDQLSGAISPLALCNELRTFPGSPPAIFALRAKGKRMSRDDTSAQHSVVLVSGPSGAGRSTAINALEDFGFEAIDNIPLSLIPRLFDSPDPPGRSLALGVDVRTRDFSAGGLLEIREMLDSRENLRVELLYLDASAEVLARRYSETRRRHPMAPAETPADGIAREMILLEEVRNRDDILIDTS</sequence>
<evidence type="ECO:0000256" key="3">
    <source>
        <dbReference type="ARBA" id="ARBA00023134"/>
    </source>
</evidence>
<proteinExistence type="predicted"/>
<dbReference type="InterPro" id="IPR027417">
    <property type="entry name" value="P-loop_NTPase"/>
</dbReference>
<evidence type="ECO:0000256" key="1">
    <source>
        <dbReference type="ARBA" id="ARBA00022741"/>
    </source>
</evidence>
<evidence type="ECO:0000256" key="2">
    <source>
        <dbReference type="ARBA" id="ARBA00022840"/>
    </source>
</evidence>
<dbReference type="Pfam" id="PF03668">
    <property type="entry name" value="RapZ-like_N"/>
    <property type="match status" value="1"/>
</dbReference>
<gene>
    <name evidence="5" type="ORF">CTOB1V02_LOCUS17086</name>
</gene>
<dbReference type="GO" id="GO:0005524">
    <property type="term" value="F:ATP binding"/>
    <property type="evidence" value="ECO:0007669"/>
    <property type="project" value="UniProtKB-KW"/>
</dbReference>
<protein>
    <recommendedName>
        <fullName evidence="4">RapZ-like N-terminal domain-containing protein</fullName>
    </recommendedName>
</protein>
<keyword evidence="1" id="KW-0547">Nucleotide-binding</keyword>
<dbReference type="AlphaFoldDB" id="A0A7R8WYA1"/>
<dbReference type="PANTHER" id="PTHR30448">
    <property type="entry name" value="RNASE ADAPTER PROTEIN RAPZ"/>
    <property type="match status" value="1"/>
</dbReference>
<dbReference type="InterPro" id="IPR005337">
    <property type="entry name" value="RapZ-like"/>
</dbReference>
<dbReference type="InterPro" id="IPR053930">
    <property type="entry name" value="RapZ-like_N"/>
</dbReference>
<dbReference type="PANTHER" id="PTHR30448:SF0">
    <property type="entry name" value="RNASE ADAPTER PROTEIN RAPZ"/>
    <property type="match status" value="1"/>
</dbReference>
<name>A0A7R8WYA1_9CRUS</name>